<dbReference type="Proteomes" id="UP000751190">
    <property type="component" value="Unassembled WGS sequence"/>
</dbReference>
<protein>
    <recommendedName>
        <fullName evidence="6">GDT1 family protein</fullName>
    </recommendedName>
</protein>
<evidence type="ECO:0000256" key="1">
    <source>
        <dbReference type="ARBA" id="ARBA00004141"/>
    </source>
</evidence>
<sequence>MSAMKTFALCALIGVGATRAAAVGQARSLAPRRSPSMAIRPPSAPNGGGPLVTLSDGAAERRAAPAKLLGSAARVIAPILIAAPVLLHSAPALASAGASLVEPVTRSLLDSPFFQALSLIFVSDLGDKTFFIATILAAKTSRLLTFVGAAGALAVMTVISVAIGQVFHAVPTGFTRGIPIDDIIAIASFSYFGLKSLADAAAIEDGDDSGMAAEQREAEEELAAIGDKRGRWALVGEAFALTFAAELGDRSQLTTIALSAAQNPFGVCGGAIIAHCLATGGAVLGGSFLSKYLSEKIIGYIGGSLFLVFAATTFVGLVPQLITLAGF</sequence>
<organism evidence="8 9">
    <name type="scientific">Diacronema lutheri</name>
    <name type="common">Unicellular marine alga</name>
    <name type="synonym">Monochrysis lutheri</name>
    <dbReference type="NCBI Taxonomy" id="2081491"/>
    <lineage>
        <taxon>Eukaryota</taxon>
        <taxon>Haptista</taxon>
        <taxon>Haptophyta</taxon>
        <taxon>Pavlovophyceae</taxon>
        <taxon>Pavlovales</taxon>
        <taxon>Pavlovaceae</taxon>
        <taxon>Diacronema</taxon>
    </lineage>
</organism>
<dbReference type="AlphaFoldDB" id="A0A8J6C509"/>
<dbReference type="Pfam" id="PF01169">
    <property type="entry name" value="GDT1"/>
    <property type="match status" value="2"/>
</dbReference>
<dbReference type="GO" id="GO:0005794">
    <property type="term" value="C:Golgi apparatus"/>
    <property type="evidence" value="ECO:0007669"/>
    <property type="project" value="TreeGrafter"/>
</dbReference>
<accession>A0A8J6C509</accession>
<evidence type="ECO:0000313" key="9">
    <source>
        <dbReference type="Proteomes" id="UP000751190"/>
    </source>
</evidence>
<comment type="caution">
    <text evidence="8">The sequence shown here is derived from an EMBL/GenBank/DDBJ whole genome shotgun (WGS) entry which is preliminary data.</text>
</comment>
<dbReference type="PANTHER" id="PTHR12608:SF6">
    <property type="entry name" value="PROTEIN PAM71, CHLOROPLASTIC"/>
    <property type="match status" value="1"/>
</dbReference>
<evidence type="ECO:0000256" key="6">
    <source>
        <dbReference type="RuleBase" id="RU365102"/>
    </source>
</evidence>
<proteinExistence type="inferred from homology"/>
<comment type="similarity">
    <text evidence="2 6">Belongs to the GDT1 family.</text>
</comment>
<dbReference type="PANTHER" id="PTHR12608">
    <property type="entry name" value="TRANSMEMBRANE PROTEIN HTP-1 RELATED"/>
    <property type="match status" value="1"/>
</dbReference>
<evidence type="ECO:0000256" key="4">
    <source>
        <dbReference type="ARBA" id="ARBA00022989"/>
    </source>
</evidence>
<feature type="region of interest" description="Disordered" evidence="7">
    <location>
        <begin position="32"/>
        <end position="52"/>
    </location>
</feature>
<keyword evidence="3 6" id="KW-0812">Transmembrane</keyword>
<evidence type="ECO:0000256" key="3">
    <source>
        <dbReference type="ARBA" id="ARBA00022692"/>
    </source>
</evidence>
<comment type="caution">
    <text evidence="6">Lacks conserved residue(s) required for the propagation of feature annotation.</text>
</comment>
<keyword evidence="9" id="KW-1185">Reference proteome</keyword>
<dbReference type="OrthoDB" id="442680at2759"/>
<dbReference type="GO" id="GO:0005384">
    <property type="term" value="F:manganese ion transmembrane transporter activity"/>
    <property type="evidence" value="ECO:0007669"/>
    <property type="project" value="TreeGrafter"/>
</dbReference>
<keyword evidence="4 6" id="KW-1133">Transmembrane helix</keyword>
<feature type="chain" id="PRO_5035340823" description="GDT1 family protein" evidence="6">
    <location>
        <begin position="21"/>
        <end position="327"/>
    </location>
</feature>
<feature type="signal peptide" evidence="6">
    <location>
        <begin position="1"/>
        <end position="20"/>
    </location>
</feature>
<dbReference type="GO" id="GO:0016020">
    <property type="term" value="C:membrane"/>
    <property type="evidence" value="ECO:0007669"/>
    <property type="project" value="UniProtKB-SubCell"/>
</dbReference>
<comment type="subcellular location">
    <subcellularLocation>
        <location evidence="1 6">Membrane</location>
        <topology evidence="1 6">Multi-pass membrane protein</topology>
    </subcellularLocation>
</comment>
<evidence type="ECO:0000313" key="8">
    <source>
        <dbReference type="EMBL" id="KAG8457760.1"/>
    </source>
</evidence>
<dbReference type="InterPro" id="IPR001727">
    <property type="entry name" value="GDT1-like"/>
</dbReference>
<evidence type="ECO:0000256" key="2">
    <source>
        <dbReference type="ARBA" id="ARBA00009190"/>
    </source>
</evidence>
<dbReference type="GO" id="GO:0032468">
    <property type="term" value="P:Golgi calcium ion homeostasis"/>
    <property type="evidence" value="ECO:0007669"/>
    <property type="project" value="TreeGrafter"/>
</dbReference>
<name>A0A8J6C509_DIALT</name>
<evidence type="ECO:0000256" key="7">
    <source>
        <dbReference type="SAM" id="MobiDB-lite"/>
    </source>
</evidence>
<dbReference type="GO" id="GO:0015085">
    <property type="term" value="F:calcium ion transmembrane transporter activity"/>
    <property type="evidence" value="ECO:0007669"/>
    <property type="project" value="TreeGrafter"/>
</dbReference>
<feature type="transmembrane region" description="Helical" evidence="6">
    <location>
        <begin position="113"/>
        <end position="137"/>
    </location>
</feature>
<dbReference type="GO" id="GO:0032472">
    <property type="term" value="P:Golgi calcium ion transport"/>
    <property type="evidence" value="ECO:0007669"/>
    <property type="project" value="TreeGrafter"/>
</dbReference>
<feature type="transmembrane region" description="Helical" evidence="6">
    <location>
        <begin position="75"/>
        <end position="101"/>
    </location>
</feature>
<feature type="transmembrane region" description="Helical" evidence="6">
    <location>
        <begin position="297"/>
        <end position="322"/>
    </location>
</feature>
<reference evidence="8" key="1">
    <citation type="submission" date="2021-05" db="EMBL/GenBank/DDBJ databases">
        <title>The genome of the haptophyte Pavlova lutheri (Diacronema luteri, Pavlovales) - a model for lipid biosynthesis in eukaryotic algae.</title>
        <authorList>
            <person name="Hulatt C.J."/>
            <person name="Posewitz M.C."/>
        </authorList>
    </citation>
    <scope>NUCLEOTIDE SEQUENCE</scope>
    <source>
        <strain evidence="8">NIVA-4/92</strain>
    </source>
</reference>
<evidence type="ECO:0000256" key="5">
    <source>
        <dbReference type="ARBA" id="ARBA00023136"/>
    </source>
</evidence>
<gene>
    <name evidence="8" type="ORF">KFE25_005773</name>
</gene>
<dbReference type="EMBL" id="JAGTXO010000063">
    <property type="protein sequence ID" value="KAG8457760.1"/>
    <property type="molecule type" value="Genomic_DNA"/>
</dbReference>
<keyword evidence="5 6" id="KW-0472">Membrane</keyword>
<keyword evidence="6" id="KW-0732">Signal</keyword>
<feature type="transmembrane region" description="Helical" evidence="6">
    <location>
        <begin position="143"/>
        <end position="167"/>
    </location>
</feature>